<protein>
    <submittedName>
        <fullName evidence="2">Uncharacterized protein</fullName>
    </submittedName>
</protein>
<reference evidence="2" key="1">
    <citation type="submission" date="2018-02" db="EMBL/GenBank/DDBJ databases">
        <title>Rhizophora mucronata_Transcriptome.</title>
        <authorList>
            <person name="Meera S.P."/>
            <person name="Sreeshan A."/>
            <person name="Augustine A."/>
        </authorList>
    </citation>
    <scope>NUCLEOTIDE SEQUENCE</scope>
    <source>
        <tissue evidence="2">Leaf</tissue>
    </source>
</reference>
<name>A0A2P2IIV0_RHIMU</name>
<dbReference type="AlphaFoldDB" id="A0A2P2IIV0"/>
<sequence length="39" mass="4148">MNVPHAEELQNSKYGSKNSNGLQCQAQAQAPSEIPCNCG</sequence>
<accession>A0A2P2IIV0</accession>
<organism evidence="2">
    <name type="scientific">Rhizophora mucronata</name>
    <name type="common">Asiatic mangrove</name>
    <dbReference type="NCBI Taxonomy" id="61149"/>
    <lineage>
        <taxon>Eukaryota</taxon>
        <taxon>Viridiplantae</taxon>
        <taxon>Streptophyta</taxon>
        <taxon>Embryophyta</taxon>
        <taxon>Tracheophyta</taxon>
        <taxon>Spermatophyta</taxon>
        <taxon>Magnoliopsida</taxon>
        <taxon>eudicotyledons</taxon>
        <taxon>Gunneridae</taxon>
        <taxon>Pentapetalae</taxon>
        <taxon>rosids</taxon>
        <taxon>fabids</taxon>
        <taxon>Malpighiales</taxon>
        <taxon>Rhizophoraceae</taxon>
        <taxon>Rhizophora</taxon>
    </lineage>
</organism>
<feature type="compositionally biased region" description="Basic and acidic residues" evidence="1">
    <location>
        <begin position="1"/>
        <end position="10"/>
    </location>
</feature>
<feature type="compositionally biased region" description="Polar residues" evidence="1">
    <location>
        <begin position="11"/>
        <end position="21"/>
    </location>
</feature>
<evidence type="ECO:0000313" key="2">
    <source>
        <dbReference type="EMBL" id="MBW81148.1"/>
    </source>
</evidence>
<dbReference type="EMBL" id="GGEC01000665">
    <property type="protein sequence ID" value="MBW81148.1"/>
    <property type="molecule type" value="Transcribed_RNA"/>
</dbReference>
<evidence type="ECO:0000256" key="1">
    <source>
        <dbReference type="SAM" id="MobiDB-lite"/>
    </source>
</evidence>
<proteinExistence type="predicted"/>
<feature type="region of interest" description="Disordered" evidence="1">
    <location>
        <begin position="1"/>
        <end position="21"/>
    </location>
</feature>